<dbReference type="SUPFAM" id="SSF48452">
    <property type="entry name" value="TPR-like"/>
    <property type="match status" value="1"/>
</dbReference>
<evidence type="ECO:0008006" key="3">
    <source>
        <dbReference type="Google" id="ProtNLM"/>
    </source>
</evidence>
<accession>C0BVX9</accession>
<comment type="caution">
    <text evidence="1">The sequence shown here is derived from an EMBL/GenBank/DDBJ whole genome shotgun (WGS) entry which is preliminary data.</text>
</comment>
<dbReference type="Gene3D" id="1.25.40.10">
    <property type="entry name" value="Tetratricopeptide repeat domain"/>
    <property type="match status" value="1"/>
</dbReference>
<dbReference type="STRING" id="553973.CLOHYLEM_03962"/>
<reference evidence="1" key="1">
    <citation type="submission" date="2009-02" db="EMBL/GenBank/DDBJ databases">
        <authorList>
            <person name="Fulton L."/>
            <person name="Clifton S."/>
            <person name="Fulton B."/>
            <person name="Xu J."/>
            <person name="Minx P."/>
            <person name="Pepin K.H."/>
            <person name="Johnson M."/>
            <person name="Bhonagiri V."/>
            <person name="Nash W.E."/>
            <person name="Mardis E.R."/>
            <person name="Wilson R.K."/>
        </authorList>
    </citation>
    <scope>NUCLEOTIDE SEQUENCE [LARGE SCALE GENOMIC DNA]</scope>
    <source>
        <strain evidence="1">DSM 15053</strain>
    </source>
</reference>
<name>C0BVX9_9FIRM</name>
<keyword evidence="2" id="KW-1185">Reference proteome</keyword>
<dbReference type="InterPro" id="IPR011990">
    <property type="entry name" value="TPR-like_helical_dom_sf"/>
</dbReference>
<sequence length="182" mass="21199">MKVFFFFYFILIQAAHPLTPILYDDCYDEFRKEEESRRQWMMKNREKDQAGTDGPQMAELCAKVKEYVENEDWESCMELIPKYMEQYPDSAVPHNLMGIVLESQGKHPEAMRHFRAAWSLDSTFVPANRNMDAYAVYDRTQKVEPAYTMEDCMPKTEPGALQKTSFFLRSLLANHSKKAGAA</sequence>
<evidence type="ECO:0000313" key="2">
    <source>
        <dbReference type="Proteomes" id="UP000004893"/>
    </source>
</evidence>
<evidence type="ECO:0000313" key="1">
    <source>
        <dbReference type="EMBL" id="EEG75909.1"/>
    </source>
</evidence>
<protein>
    <recommendedName>
        <fullName evidence="3">Tetratricopeptide repeat protein</fullName>
    </recommendedName>
</protein>
<dbReference type="HOGENOM" id="CLU_1479615_0_0_9"/>
<dbReference type="Proteomes" id="UP000004893">
    <property type="component" value="Unassembled WGS sequence"/>
</dbReference>
<dbReference type="EMBL" id="ABYI02000002">
    <property type="protein sequence ID" value="EEG75909.1"/>
    <property type="molecule type" value="Genomic_DNA"/>
</dbReference>
<reference evidence="1" key="2">
    <citation type="submission" date="2013-06" db="EMBL/GenBank/DDBJ databases">
        <title>Draft genome sequence of Clostridium hylemonae (DSM 15053).</title>
        <authorList>
            <person name="Sudarsanam P."/>
            <person name="Ley R."/>
            <person name="Guruge J."/>
            <person name="Turnbaugh P.J."/>
            <person name="Mahowald M."/>
            <person name="Liep D."/>
            <person name="Gordon J."/>
        </authorList>
    </citation>
    <scope>NUCLEOTIDE SEQUENCE</scope>
    <source>
        <strain evidence="1">DSM 15053</strain>
    </source>
</reference>
<proteinExistence type="predicted"/>
<dbReference type="eggNOG" id="ENOG5030J1F">
    <property type="taxonomic scope" value="Bacteria"/>
</dbReference>
<dbReference type="AlphaFoldDB" id="C0BVX9"/>
<gene>
    <name evidence="1" type="ORF">CLOHYLEM_03962</name>
</gene>
<organism evidence="1 2">
    <name type="scientific">[Clostridium] hylemonae DSM 15053</name>
    <dbReference type="NCBI Taxonomy" id="553973"/>
    <lineage>
        <taxon>Bacteria</taxon>
        <taxon>Bacillati</taxon>
        <taxon>Bacillota</taxon>
        <taxon>Clostridia</taxon>
        <taxon>Lachnospirales</taxon>
        <taxon>Lachnospiraceae</taxon>
    </lineage>
</organism>